<evidence type="ECO:0000313" key="1">
    <source>
        <dbReference type="EMBL" id="AHI27878.1"/>
    </source>
</evidence>
<accession>W5YN53</accession>
<dbReference type="HOGENOM" id="CLU_3312398_0_0_6"/>
<dbReference type="KEGG" id="msx:AU14_02095"/>
<proteinExistence type="predicted"/>
<reference evidence="1 2" key="1">
    <citation type="journal article" date="2014" name="Genome Announc.">
        <title>Draft Genome Sequences of Marinobacter similis A3d10T and Marinobacter salarius R9SW1T.</title>
        <authorList>
            <person name="Ivanova E.P."/>
            <person name="Ng H.J."/>
            <person name="Webb H.K."/>
            <person name="Feng G."/>
            <person name="Oshima K."/>
            <person name="Hattori M."/>
            <person name="Ohkuma M."/>
            <person name="Sergeev A.F."/>
            <person name="Mikhailov V.V."/>
            <person name="Crawford R.J."/>
            <person name="Sawabe T."/>
        </authorList>
    </citation>
    <scope>NUCLEOTIDE SEQUENCE [LARGE SCALE GENOMIC DNA]</scope>
    <source>
        <strain evidence="1 2">A3d10</strain>
    </source>
</reference>
<evidence type="ECO:0000313" key="2">
    <source>
        <dbReference type="Proteomes" id="UP000061489"/>
    </source>
</evidence>
<organism evidence="1 2">
    <name type="scientific">Marinobacter similis</name>
    <dbReference type="NCBI Taxonomy" id="1420916"/>
    <lineage>
        <taxon>Bacteria</taxon>
        <taxon>Pseudomonadati</taxon>
        <taxon>Pseudomonadota</taxon>
        <taxon>Gammaproteobacteria</taxon>
        <taxon>Pseudomonadales</taxon>
        <taxon>Marinobacteraceae</taxon>
        <taxon>Marinobacter</taxon>
    </lineage>
</organism>
<dbReference type="AlphaFoldDB" id="W5YN53"/>
<gene>
    <name evidence="1" type="ORF">AU14_02095</name>
</gene>
<dbReference type="Proteomes" id="UP000061489">
    <property type="component" value="Chromosome"/>
</dbReference>
<keyword evidence="2" id="KW-1185">Reference proteome</keyword>
<sequence>MNIIPVITLFGGLTAFFTLAVTLSFALGKSQAVETQSDNQIAGS</sequence>
<dbReference type="EMBL" id="CP007151">
    <property type="protein sequence ID" value="AHI27878.1"/>
    <property type="molecule type" value="Genomic_DNA"/>
</dbReference>
<protein>
    <submittedName>
        <fullName evidence="1">Uncharacterized protein</fullName>
    </submittedName>
</protein>
<name>W5YN53_9GAMM</name>